<proteinExistence type="predicted"/>
<organism evidence="1">
    <name type="scientific">Streptomyces iranensis</name>
    <dbReference type="NCBI Taxonomy" id="576784"/>
    <lineage>
        <taxon>Bacteria</taxon>
        <taxon>Bacillati</taxon>
        <taxon>Actinomycetota</taxon>
        <taxon>Actinomycetes</taxon>
        <taxon>Kitasatosporales</taxon>
        <taxon>Streptomycetaceae</taxon>
        <taxon>Streptomyces</taxon>
        <taxon>Streptomyces violaceusniger group</taxon>
    </lineage>
</organism>
<name>A0A060ZC31_9ACTN</name>
<dbReference type="EMBL" id="LK022848">
    <property type="protein sequence ID" value="CDR01899.1"/>
    <property type="molecule type" value="Genomic_DNA"/>
</dbReference>
<evidence type="ECO:0000313" key="1">
    <source>
        <dbReference type="EMBL" id="CDR01899.1"/>
    </source>
</evidence>
<protein>
    <submittedName>
        <fullName evidence="1">Uncharacterized protein</fullName>
    </submittedName>
</protein>
<dbReference type="HOGENOM" id="CLU_3430898_0_0_11"/>
<gene>
    <name evidence="1" type="ORF">SIRAN532</name>
</gene>
<accession>A0A060ZC31</accession>
<dbReference type="AlphaFoldDB" id="A0A060ZC31"/>
<sequence>MTLALTLERTTAPKDSMA</sequence>
<reference evidence="1" key="1">
    <citation type="submission" date="2014-05" db="EMBL/GenBank/DDBJ databases">
        <authorList>
            <person name="Horn Fabian"/>
        </authorList>
    </citation>
    <scope>NUCLEOTIDE SEQUENCE</scope>
</reference>